<comment type="caution">
    <text evidence="8">The sequence shown here is derived from an EMBL/GenBank/DDBJ whole genome shotgun (WGS) entry which is preliminary data.</text>
</comment>
<dbReference type="AlphaFoldDB" id="A0A9W7WQA8"/>
<comment type="subcellular location">
    <subcellularLocation>
        <location evidence="1">Membrane</location>
    </subcellularLocation>
</comment>
<dbReference type="Pfam" id="PF07679">
    <property type="entry name" value="I-set"/>
    <property type="match status" value="1"/>
</dbReference>
<dbReference type="GO" id="GO:0016020">
    <property type="term" value="C:membrane"/>
    <property type="evidence" value="ECO:0007669"/>
    <property type="project" value="UniProtKB-SubCell"/>
</dbReference>
<keyword evidence="5" id="KW-0812">Transmembrane</keyword>
<evidence type="ECO:0000256" key="3">
    <source>
        <dbReference type="ARBA" id="ARBA00023136"/>
    </source>
</evidence>
<dbReference type="PANTHER" id="PTHR12080">
    <property type="entry name" value="SIGNALING LYMPHOCYTIC ACTIVATION MOLECULE"/>
    <property type="match status" value="1"/>
</dbReference>
<name>A0A9W7WQA8_TRIRA</name>
<keyword evidence="4" id="KW-0325">Glycoprotein</keyword>
<evidence type="ECO:0000259" key="7">
    <source>
        <dbReference type="Pfam" id="PF07679"/>
    </source>
</evidence>
<proteinExistence type="predicted"/>
<gene>
    <name evidence="8" type="ORF">IRJ41_004519</name>
</gene>
<feature type="chain" id="PRO_5040784015" evidence="6">
    <location>
        <begin position="26"/>
        <end position="262"/>
    </location>
</feature>
<protein>
    <submittedName>
        <fullName evidence="8">Vascular endothelial growth factor receptor 1</fullName>
    </submittedName>
</protein>
<dbReference type="EMBL" id="JAFHDT010000008">
    <property type="protein sequence ID" value="KAI7806358.1"/>
    <property type="molecule type" value="Genomic_DNA"/>
</dbReference>
<keyword evidence="3 5" id="KW-0472">Membrane</keyword>
<dbReference type="InterPro" id="IPR036179">
    <property type="entry name" value="Ig-like_dom_sf"/>
</dbReference>
<keyword evidence="2 6" id="KW-0732">Signal</keyword>
<dbReference type="PANTHER" id="PTHR12080:SF108">
    <property type="entry name" value="VASCULAR ENDOTHELIAL GROWTH FACTOR RECEPTOR 1"/>
    <property type="match status" value="1"/>
</dbReference>
<evidence type="ECO:0000256" key="4">
    <source>
        <dbReference type="ARBA" id="ARBA00023180"/>
    </source>
</evidence>
<keyword evidence="5" id="KW-1133">Transmembrane helix</keyword>
<dbReference type="InterPro" id="IPR013098">
    <property type="entry name" value="Ig_I-set"/>
</dbReference>
<dbReference type="GO" id="GO:0005911">
    <property type="term" value="C:cell-cell junction"/>
    <property type="evidence" value="ECO:0007669"/>
    <property type="project" value="TreeGrafter"/>
</dbReference>
<sequence>MELQQRRFYWTFLLYHVCLLWSCQGLSVRFKTHQASCVIKGQSFILRAQIDLLDGESLTRVTWDHAAKNSGKNYTVAEFPRRTSDEKVTLEEQGAVLKIRGYQPADSGVYTITVINQAGQRRSAQQTVREYLAVNHVSVMVNVSHSVLHCMEAWGSEPTFTWLHEKVVVTEEVGRVSADGRSLHVSGTFCGHFTCVVSNKLGYSSATYTAEACEQDDRHTTAVVVCFLLLLAIIAARLAFMLWRRHQRNRRQRLWESYENTL</sequence>
<evidence type="ECO:0000256" key="6">
    <source>
        <dbReference type="SAM" id="SignalP"/>
    </source>
</evidence>
<organism evidence="8 9">
    <name type="scientific">Triplophysa rosa</name>
    <name type="common">Cave loach</name>
    <dbReference type="NCBI Taxonomy" id="992332"/>
    <lineage>
        <taxon>Eukaryota</taxon>
        <taxon>Metazoa</taxon>
        <taxon>Chordata</taxon>
        <taxon>Craniata</taxon>
        <taxon>Vertebrata</taxon>
        <taxon>Euteleostomi</taxon>
        <taxon>Actinopterygii</taxon>
        <taxon>Neopterygii</taxon>
        <taxon>Teleostei</taxon>
        <taxon>Ostariophysi</taxon>
        <taxon>Cypriniformes</taxon>
        <taxon>Nemacheilidae</taxon>
        <taxon>Triplophysa</taxon>
    </lineage>
</organism>
<evidence type="ECO:0000256" key="5">
    <source>
        <dbReference type="SAM" id="Phobius"/>
    </source>
</evidence>
<evidence type="ECO:0000313" key="8">
    <source>
        <dbReference type="EMBL" id="KAI7806358.1"/>
    </source>
</evidence>
<accession>A0A9W7WQA8</accession>
<dbReference type="Proteomes" id="UP001059041">
    <property type="component" value="Linkage Group LG8"/>
</dbReference>
<dbReference type="InterPro" id="IPR015631">
    <property type="entry name" value="CD2/SLAM_rcpt"/>
</dbReference>
<feature type="domain" description="Immunoglobulin I-set" evidence="7">
    <location>
        <begin position="38"/>
        <end position="123"/>
    </location>
</feature>
<dbReference type="InterPro" id="IPR013783">
    <property type="entry name" value="Ig-like_fold"/>
</dbReference>
<reference evidence="8" key="1">
    <citation type="submission" date="2021-02" db="EMBL/GenBank/DDBJ databases">
        <title>Comparative genomics reveals that relaxation of natural selection precedes convergent phenotypic evolution of cavefish.</title>
        <authorList>
            <person name="Peng Z."/>
        </authorList>
    </citation>
    <scope>NUCLEOTIDE SEQUENCE</scope>
    <source>
        <tissue evidence="8">Muscle</tissue>
    </source>
</reference>
<feature type="signal peptide" evidence="6">
    <location>
        <begin position="1"/>
        <end position="25"/>
    </location>
</feature>
<evidence type="ECO:0000256" key="1">
    <source>
        <dbReference type="ARBA" id="ARBA00004370"/>
    </source>
</evidence>
<feature type="transmembrane region" description="Helical" evidence="5">
    <location>
        <begin position="222"/>
        <end position="243"/>
    </location>
</feature>
<dbReference type="Gene3D" id="2.60.40.10">
    <property type="entry name" value="Immunoglobulins"/>
    <property type="match status" value="1"/>
</dbReference>
<keyword evidence="9" id="KW-1185">Reference proteome</keyword>
<evidence type="ECO:0000313" key="9">
    <source>
        <dbReference type="Proteomes" id="UP001059041"/>
    </source>
</evidence>
<evidence type="ECO:0000256" key="2">
    <source>
        <dbReference type="ARBA" id="ARBA00022729"/>
    </source>
</evidence>
<keyword evidence="8" id="KW-0675">Receptor</keyword>
<dbReference type="SUPFAM" id="SSF48726">
    <property type="entry name" value="Immunoglobulin"/>
    <property type="match status" value="1"/>
</dbReference>